<evidence type="ECO:0000256" key="17">
    <source>
        <dbReference type="SAM" id="Phobius"/>
    </source>
</evidence>
<dbReference type="InterPro" id="IPR000462">
    <property type="entry name" value="CDP-OH_P_trans"/>
</dbReference>
<dbReference type="Pfam" id="PF08009">
    <property type="entry name" value="CDP-OH_P_tran_2"/>
    <property type="match status" value="1"/>
</dbReference>
<dbReference type="Proteomes" id="UP001255601">
    <property type="component" value="Unassembled WGS sequence"/>
</dbReference>
<dbReference type="InterPro" id="IPR048254">
    <property type="entry name" value="CDP_ALCOHOL_P_TRANSF_CS"/>
</dbReference>
<dbReference type="RefSeq" id="WP_309770803.1">
    <property type="nucleotide sequence ID" value="NZ_JAVIZC010000003.1"/>
</dbReference>
<organism evidence="19 20">
    <name type="scientific">Agrobacterium larrymoorei</name>
    <dbReference type="NCBI Taxonomy" id="160699"/>
    <lineage>
        <taxon>Bacteria</taxon>
        <taxon>Pseudomonadati</taxon>
        <taxon>Pseudomonadota</taxon>
        <taxon>Alphaproteobacteria</taxon>
        <taxon>Hyphomicrobiales</taxon>
        <taxon>Rhizobiaceae</taxon>
        <taxon>Rhizobium/Agrobacterium group</taxon>
        <taxon>Agrobacterium</taxon>
    </lineage>
</organism>
<feature type="transmembrane region" description="Helical" evidence="17">
    <location>
        <begin position="242"/>
        <end position="261"/>
    </location>
</feature>
<comment type="similarity">
    <text evidence="3 15">Belongs to the CDP-alcohol phosphatidyltransferase class-I family.</text>
</comment>
<feature type="transmembrane region" description="Helical" evidence="17">
    <location>
        <begin position="186"/>
        <end position="208"/>
    </location>
</feature>
<dbReference type="Gene3D" id="1.20.120.1760">
    <property type="match status" value="1"/>
</dbReference>
<evidence type="ECO:0000313" key="19">
    <source>
        <dbReference type="EMBL" id="MDR6101902.1"/>
    </source>
</evidence>
<feature type="transmembrane region" description="Helical" evidence="17">
    <location>
        <begin position="96"/>
        <end position="114"/>
    </location>
</feature>
<evidence type="ECO:0000256" key="5">
    <source>
        <dbReference type="ARBA" id="ARBA00017171"/>
    </source>
</evidence>
<dbReference type="GO" id="GO:0008654">
    <property type="term" value="P:phospholipid biosynthetic process"/>
    <property type="evidence" value="ECO:0007669"/>
    <property type="project" value="UniProtKB-KW"/>
</dbReference>
<evidence type="ECO:0000256" key="7">
    <source>
        <dbReference type="ARBA" id="ARBA00022679"/>
    </source>
</evidence>
<feature type="transmembrane region" description="Helical" evidence="17">
    <location>
        <begin position="31"/>
        <end position="51"/>
    </location>
</feature>
<evidence type="ECO:0000256" key="3">
    <source>
        <dbReference type="ARBA" id="ARBA00010441"/>
    </source>
</evidence>
<dbReference type="Pfam" id="PF01066">
    <property type="entry name" value="CDP-OH_P_transf"/>
    <property type="match status" value="1"/>
</dbReference>
<evidence type="ECO:0000256" key="14">
    <source>
        <dbReference type="ARBA" id="ARBA00032361"/>
    </source>
</evidence>
<dbReference type="InterPro" id="IPR004533">
    <property type="entry name" value="CDP-diaglyc--ser_O-PTrfase"/>
</dbReference>
<keyword evidence="13" id="KW-1208">Phospholipid metabolism</keyword>
<evidence type="ECO:0000256" key="9">
    <source>
        <dbReference type="ARBA" id="ARBA00022989"/>
    </source>
</evidence>
<evidence type="ECO:0000256" key="15">
    <source>
        <dbReference type="RuleBase" id="RU003750"/>
    </source>
</evidence>
<dbReference type="EMBL" id="JAVIZC010000003">
    <property type="protein sequence ID" value="MDR6101902.1"/>
    <property type="molecule type" value="Genomic_DNA"/>
</dbReference>
<dbReference type="GO" id="GO:0016020">
    <property type="term" value="C:membrane"/>
    <property type="evidence" value="ECO:0007669"/>
    <property type="project" value="InterPro"/>
</dbReference>
<name>A0AAJ2BBD7_9HYPH</name>
<feature type="transmembrane region" description="Helical" evidence="17">
    <location>
        <begin position="220"/>
        <end position="236"/>
    </location>
</feature>
<evidence type="ECO:0000313" key="20">
    <source>
        <dbReference type="Proteomes" id="UP001255601"/>
    </source>
</evidence>
<gene>
    <name evidence="19" type="ORF">QE369_002099</name>
</gene>
<feature type="region of interest" description="Disordered" evidence="16">
    <location>
        <begin position="1"/>
        <end position="23"/>
    </location>
</feature>
<dbReference type="InterPro" id="IPR050324">
    <property type="entry name" value="CDP-alcohol_PTase-I"/>
</dbReference>
<feature type="transmembrane region" description="Helical" evidence="17">
    <location>
        <begin position="57"/>
        <end position="75"/>
    </location>
</feature>
<evidence type="ECO:0000256" key="10">
    <source>
        <dbReference type="ARBA" id="ARBA00023098"/>
    </source>
</evidence>
<evidence type="ECO:0000256" key="4">
    <source>
        <dbReference type="ARBA" id="ARBA00013174"/>
    </source>
</evidence>
<feature type="transmembrane region" description="Helical" evidence="17">
    <location>
        <begin position="158"/>
        <end position="180"/>
    </location>
</feature>
<keyword evidence="9 17" id="KW-1133">Transmembrane helix</keyword>
<evidence type="ECO:0000256" key="1">
    <source>
        <dbReference type="ARBA" id="ARBA00000287"/>
    </source>
</evidence>
<comment type="caution">
    <text evidence="19">The sequence shown here is derived from an EMBL/GenBank/DDBJ whole genome shotgun (WGS) entry which is preliminary data.</text>
</comment>
<evidence type="ECO:0000259" key="18">
    <source>
        <dbReference type="Pfam" id="PF08009"/>
    </source>
</evidence>
<evidence type="ECO:0000256" key="2">
    <source>
        <dbReference type="ARBA" id="ARBA00004127"/>
    </source>
</evidence>
<keyword evidence="11 17" id="KW-0472">Membrane</keyword>
<sequence length="297" mass="32584">MDEQAPQPSINGKHEISQDSGRGPRLREIPLRLVIPNLVTVLAICAGLSGVRLAFEGRFELAVAMVLLAAFLDGIDGRLARMMKATSKFGAQMDSLADIVNFGVAPALVVYAYLLDQARSLGWIAALIYVIAAGLRLARFNVMIEREVKAPWQNEFFVGVPAPMGAMLVLLPVYIGFIGVEPSRTFAHIAAAYTVLIGYLLISRLPVWSGKSESRIRRDLVLPAILIVVLYVALLMSFTWEVLILTVLAYLTFLPFSARIWHKRYGTLTIEEHDHGDSGDGLDRGHLISDKTGSSLP</sequence>
<protein>
    <recommendedName>
        <fullName evidence="5">CDP-diacylglycerol--serine O-phosphatidyltransferase</fullName>
        <ecNumber evidence="4">2.7.8.8</ecNumber>
    </recommendedName>
    <alternativeName>
        <fullName evidence="14">Phosphatidylserine synthase</fullName>
    </alternativeName>
</protein>
<proteinExistence type="inferred from homology"/>
<comment type="catalytic activity">
    <reaction evidence="1">
        <text>a CDP-1,2-diacyl-sn-glycerol + L-serine = a 1,2-diacyl-sn-glycero-3-phospho-L-serine + CMP + H(+)</text>
        <dbReference type="Rhea" id="RHEA:16913"/>
        <dbReference type="ChEBI" id="CHEBI:15378"/>
        <dbReference type="ChEBI" id="CHEBI:33384"/>
        <dbReference type="ChEBI" id="CHEBI:57262"/>
        <dbReference type="ChEBI" id="CHEBI:58332"/>
        <dbReference type="ChEBI" id="CHEBI:60377"/>
        <dbReference type="EC" id="2.7.8.8"/>
    </reaction>
</comment>
<feature type="transmembrane region" description="Helical" evidence="17">
    <location>
        <begin position="120"/>
        <end position="138"/>
    </location>
</feature>
<evidence type="ECO:0000256" key="11">
    <source>
        <dbReference type="ARBA" id="ARBA00023136"/>
    </source>
</evidence>
<comment type="subcellular location">
    <subcellularLocation>
        <location evidence="2">Endomembrane system</location>
        <topology evidence="2">Multi-pass membrane protein</topology>
    </subcellularLocation>
</comment>
<keyword evidence="10" id="KW-0443">Lipid metabolism</keyword>
<evidence type="ECO:0000256" key="16">
    <source>
        <dbReference type="SAM" id="MobiDB-lite"/>
    </source>
</evidence>
<evidence type="ECO:0000256" key="6">
    <source>
        <dbReference type="ARBA" id="ARBA00022516"/>
    </source>
</evidence>
<dbReference type="PROSITE" id="PS00379">
    <property type="entry name" value="CDP_ALCOHOL_P_TRANSF"/>
    <property type="match status" value="1"/>
</dbReference>
<dbReference type="EC" id="2.7.8.8" evidence="4"/>
<dbReference type="InterPro" id="IPR012616">
    <property type="entry name" value="CDP-OH_P_trans_C"/>
</dbReference>
<dbReference type="AlphaFoldDB" id="A0AAJ2BBD7"/>
<keyword evidence="8 17" id="KW-0812">Transmembrane</keyword>
<feature type="compositionally biased region" description="Polar residues" evidence="16">
    <location>
        <begin position="1"/>
        <end position="10"/>
    </location>
</feature>
<dbReference type="InterPro" id="IPR043130">
    <property type="entry name" value="CDP-OH_PTrfase_TM_dom"/>
</dbReference>
<evidence type="ECO:0000256" key="12">
    <source>
        <dbReference type="ARBA" id="ARBA00023209"/>
    </source>
</evidence>
<evidence type="ECO:0000256" key="8">
    <source>
        <dbReference type="ARBA" id="ARBA00022692"/>
    </source>
</evidence>
<reference evidence="19" key="1">
    <citation type="submission" date="2023-08" db="EMBL/GenBank/DDBJ databases">
        <title>Functional and genomic diversity of the sorghum phyllosphere microbiome.</title>
        <authorList>
            <person name="Shade A."/>
        </authorList>
    </citation>
    <scope>NUCLEOTIDE SEQUENCE</scope>
    <source>
        <strain evidence="19">SORGH_AS_0974</strain>
    </source>
</reference>
<dbReference type="GO" id="GO:0012505">
    <property type="term" value="C:endomembrane system"/>
    <property type="evidence" value="ECO:0007669"/>
    <property type="project" value="UniProtKB-SubCell"/>
</dbReference>
<dbReference type="GO" id="GO:0003882">
    <property type="term" value="F:CDP-diacylglycerol-serine O-phosphatidyltransferase activity"/>
    <property type="evidence" value="ECO:0007669"/>
    <property type="project" value="UniProtKB-EC"/>
</dbReference>
<feature type="domain" description="CDP-alcohol phosphatidyltransferase C-terminal" evidence="18">
    <location>
        <begin position="220"/>
        <end position="255"/>
    </location>
</feature>
<keyword evidence="12" id="KW-0594">Phospholipid biosynthesis</keyword>
<keyword evidence="7 15" id="KW-0808">Transferase</keyword>
<accession>A0AAJ2BBD7</accession>
<dbReference type="NCBIfam" id="TIGR00473">
    <property type="entry name" value="pssA"/>
    <property type="match status" value="1"/>
</dbReference>
<dbReference type="PANTHER" id="PTHR14269">
    <property type="entry name" value="CDP-DIACYLGLYCEROL--GLYCEROL-3-PHOSPHATE 3-PHOSPHATIDYLTRANSFERASE-RELATED"/>
    <property type="match status" value="1"/>
</dbReference>
<dbReference type="PANTHER" id="PTHR14269:SF61">
    <property type="entry name" value="CDP-DIACYLGLYCEROL--SERINE O-PHOSPHATIDYLTRANSFERASE"/>
    <property type="match status" value="1"/>
</dbReference>
<keyword evidence="6" id="KW-0444">Lipid biosynthesis</keyword>
<evidence type="ECO:0000256" key="13">
    <source>
        <dbReference type="ARBA" id="ARBA00023264"/>
    </source>
</evidence>